<evidence type="ECO:0000313" key="11">
    <source>
        <dbReference type="Proteomes" id="UP000243904"/>
    </source>
</evidence>
<feature type="transmembrane region" description="Helical" evidence="8">
    <location>
        <begin position="291"/>
        <end position="307"/>
    </location>
</feature>
<keyword evidence="5 8" id="KW-0812">Transmembrane</keyword>
<evidence type="ECO:0000256" key="4">
    <source>
        <dbReference type="ARBA" id="ARBA00022679"/>
    </source>
</evidence>
<keyword evidence="2" id="KW-1003">Cell membrane</keyword>
<keyword evidence="6 8" id="KW-1133">Transmembrane helix</keyword>
<evidence type="ECO:0000256" key="7">
    <source>
        <dbReference type="ARBA" id="ARBA00023136"/>
    </source>
</evidence>
<feature type="transmembrane region" description="Helical" evidence="8">
    <location>
        <begin position="313"/>
        <end position="330"/>
    </location>
</feature>
<proteinExistence type="predicted"/>
<reference evidence="11" key="1">
    <citation type="submission" date="2016-10" db="EMBL/GenBank/DDBJ databases">
        <authorList>
            <person name="Varghese N."/>
            <person name="Submissions S."/>
        </authorList>
    </citation>
    <scope>NUCLEOTIDE SEQUENCE [LARGE SCALE GENOMIC DNA]</scope>
    <source>
        <strain evidence="11">GAS369</strain>
    </source>
</reference>
<evidence type="ECO:0000256" key="2">
    <source>
        <dbReference type="ARBA" id="ARBA00022475"/>
    </source>
</evidence>
<comment type="subcellular location">
    <subcellularLocation>
        <location evidence="1">Cell membrane</location>
        <topology evidence="1">Multi-pass membrane protein</topology>
    </subcellularLocation>
</comment>
<dbReference type="InterPro" id="IPR038731">
    <property type="entry name" value="RgtA/B/C-like"/>
</dbReference>
<evidence type="ECO:0000256" key="1">
    <source>
        <dbReference type="ARBA" id="ARBA00004651"/>
    </source>
</evidence>
<feature type="transmembrane region" description="Helical" evidence="8">
    <location>
        <begin position="30"/>
        <end position="49"/>
    </location>
</feature>
<dbReference type="Proteomes" id="UP000243904">
    <property type="component" value="Chromosome I"/>
</dbReference>
<evidence type="ECO:0000256" key="5">
    <source>
        <dbReference type="ARBA" id="ARBA00022692"/>
    </source>
</evidence>
<feature type="transmembrane region" description="Helical" evidence="8">
    <location>
        <begin position="208"/>
        <end position="230"/>
    </location>
</feature>
<gene>
    <name evidence="10" type="ORF">SAMN05444158_1939</name>
</gene>
<feature type="transmembrane region" description="Helical" evidence="8">
    <location>
        <begin position="342"/>
        <end position="360"/>
    </location>
</feature>
<evidence type="ECO:0000256" key="6">
    <source>
        <dbReference type="ARBA" id="ARBA00022989"/>
    </source>
</evidence>
<dbReference type="PANTHER" id="PTHR33908">
    <property type="entry name" value="MANNOSYLTRANSFERASE YKCB-RELATED"/>
    <property type="match status" value="1"/>
</dbReference>
<evidence type="ECO:0000256" key="8">
    <source>
        <dbReference type="SAM" id="Phobius"/>
    </source>
</evidence>
<dbReference type="EMBL" id="LT629750">
    <property type="protein sequence ID" value="SDS39831.1"/>
    <property type="molecule type" value="Genomic_DNA"/>
</dbReference>
<dbReference type="RefSeq" id="WP_167558668.1">
    <property type="nucleotide sequence ID" value="NZ_LT629750.1"/>
</dbReference>
<keyword evidence="7 8" id="KW-0472">Membrane</keyword>
<dbReference type="Pfam" id="PF13231">
    <property type="entry name" value="PMT_2"/>
    <property type="match status" value="1"/>
</dbReference>
<dbReference type="GO" id="GO:0016763">
    <property type="term" value="F:pentosyltransferase activity"/>
    <property type="evidence" value="ECO:0007669"/>
    <property type="project" value="TreeGrafter"/>
</dbReference>
<protein>
    <submittedName>
        <fullName evidence="10">Dolichyl-phosphate-mannose-protein mannosyltransferase</fullName>
    </submittedName>
</protein>
<evidence type="ECO:0000313" key="10">
    <source>
        <dbReference type="EMBL" id="SDS39831.1"/>
    </source>
</evidence>
<feature type="transmembrane region" description="Helical" evidence="8">
    <location>
        <begin position="121"/>
        <end position="139"/>
    </location>
</feature>
<name>A0A1H1RVN3_9BRAD</name>
<feature type="transmembrane region" description="Helical" evidence="8">
    <location>
        <begin position="265"/>
        <end position="284"/>
    </location>
</feature>
<keyword evidence="11" id="KW-1185">Reference proteome</keyword>
<sequence>MNQTGSSDMVVTPRLPVTASIKAAFSRQPVVWLVALLVAIVHAATAGRYDAQRNELYFLVCGWHPDFGYVDQPPLVPLIAAATQIFGINIWLLRLPATIVAVGLVLLCAAFARLLGGESRAASLAAIAAGIAPGLAALGSHLTTSTFEPIAWTAAAFLLARAVLRDTRSDLIWIGVLVGAAMEAKWGIAVWLVALGIGVVATPARKIFFWWQLWLGIAVAAVLFAPNLIWQWQHGWPFFEVILPHLDSQKNFTGPFWKFELDQALSMNVVLAPLWLAGVAGPFIDRRLADARWLSLAFVLATAFYFLQRGTNYYLFPAYPTMFAVGAVWCERLAAAVTRIWITAALGFSALVAPIVLPILEPSQLQRYMEIMHIKPRPIEAAGVGAPLTQSLSDEFGWRDLENKVAAVFHRLSPEDQARAAILTANYGEAAALDVFGGKDGLPPALSGQNQYWLWGPRSHDGSLIIHVGGDAERWRRICGSIEDAGSFGNPYAMPYENDRAIFICRDTRAPLDRLWNRLKRFR</sequence>
<feature type="domain" description="Glycosyltransferase RgtA/B/C/D-like" evidence="9">
    <location>
        <begin position="71"/>
        <end position="230"/>
    </location>
</feature>
<keyword evidence="3 10" id="KW-0328">Glycosyltransferase</keyword>
<feature type="transmembrane region" description="Helical" evidence="8">
    <location>
        <begin position="99"/>
        <end position="115"/>
    </location>
</feature>
<keyword evidence="4 10" id="KW-0808">Transferase</keyword>
<accession>A0A1H1RVN3</accession>
<dbReference type="PANTHER" id="PTHR33908:SF11">
    <property type="entry name" value="MEMBRANE PROTEIN"/>
    <property type="match status" value="1"/>
</dbReference>
<evidence type="ECO:0000256" key="3">
    <source>
        <dbReference type="ARBA" id="ARBA00022676"/>
    </source>
</evidence>
<dbReference type="InterPro" id="IPR050297">
    <property type="entry name" value="LipidA_mod_glycosyltrf_83"/>
</dbReference>
<dbReference type="AlphaFoldDB" id="A0A1H1RVN3"/>
<evidence type="ECO:0000259" key="9">
    <source>
        <dbReference type="Pfam" id="PF13231"/>
    </source>
</evidence>
<dbReference type="GO" id="GO:0009103">
    <property type="term" value="P:lipopolysaccharide biosynthetic process"/>
    <property type="evidence" value="ECO:0007669"/>
    <property type="project" value="UniProtKB-ARBA"/>
</dbReference>
<organism evidence="10 11">
    <name type="scientific">Bradyrhizobium canariense</name>
    <dbReference type="NCBI Taxonomy" id="255045"/>
    <lineage>
        <taxon>Bacteria</taxon>
        <taxon>Pseudomonadati</taxon>
        <taxon>Pseudomonadota</taxon>
        <taxon>Alphaproteobacteria</taxon>
        <taxon>Hyphomicrobiales</taxon>
        <taxon>Nitrobacteraceae</taxon>
        <taxon>Bradyrhizobium</taxon>
    </lineage>
</organism>
<dbReference type="GO" id="GO:0005886">
    <property type="term" value="C:plasma membrane"/>
    <property type="evidence" value="ECO:0007669"/>
    <property type="project" value="UniProtKB-SubCell"/>
</dbReference>